<accession>A0A1X0QSI2</accession>
<dbReference type="VEuPathDB" id="FungiDB:BCV72DRAFT_317122"/>
<dbReference type="Proteomes" id="UP000242414">
    <property type="component" value="Unassembled WGS sequence"/>
</dbReference>
<evidence type="ECO:0000313" key="1">
    <source>
        <dbReference type="EMBL" id="ORE02699.1"/>
    </source>
</evidence>
<sequence>LSYSSRKEVITTAAAGKRKRTDDTPAVKRKGTTIGMNYKYLMLITHPLTRLALFEIGLNNEDINFSFYHHILHF</sequence>
<dbReference type="AlphaFoldDB" id="A0A1X0QSI2"/>
<name>A0A1X0QSI2_RHIZD</name>
<gene>
    <name evidence="1" type="ORF">BCV72DRAFT_317122</name>
</gene>
<proteinExistence type="predicted"/>
<reference evidence="1" key="1">
    <citation type="journal article" date="2016" name="Proc. Natl. Acad. Sci. U.S.A.">
        <title>Lipid metabolic changes in an early divergent fungus govern the establishment of a mutualistic symbiosis with endobacteria.</title>
        <authorList>
            <person name="Lastovetsky O.A."/>
            <person name="Gaspar M.L."/>
            <person name="Mondo S.J."/>
            <person name="LaButti K.M."/>
            <person name="Sandor L."/>
            <person name="Grigoriev I.V."/>
            <person name="Henry S.A."/>
            <person name="Pawlowska T.E."/>
        </authorList>
    </citation>
    <scope>NUCLEOTIDE SEQUENCE [LARGE SCALE GENOMIC DNA]</scope>
    <source>
        <strain evidence="1">ATCC 52814</strain>
    </source>
</reference>
<protein>
    <submittedName>
        <fullName evidence="1">Uncharacterized protein</fullName>
    </submittedName>
</protein>
<organism evidence="1">
    <name type="scientific">Rhizopus microsporus var. microsporus</name>
    <dbReference type="NCBI Taxonomy" id="86635"/>
    <lineage>
        <taxon>Eukaryota</taxon>
        <taxon>Fungi</taxon>
        <taxon>Fungi incertae sedis</taxon>
        <taxon>Mucoromycota</taxon>
        <taxon>Mucoromycotina</taxon>
        <taxon>Mucoromycetes</taxon>
        <taxon>Mucorales</taxon>
        <taxon>Mucorineae</taxon>
        <taxon>Rhizopodaceae</taxon>
        <taxon>Rhizopus</taxon>
    </lineage>
</organism>
<feature type="non-terminal residue" evidence="1">
    <location>
        <position position="1"/>
    </location>
</feature>
<dbReference type="EMBL" id="KV922036">
    <property type="protein sequence ID" value="ORE02699.1"/>
    <property type="molecule type" value="Genomic_DNA"/>
</dbReference>